<sequence>MVEIRDQTNQTGEGIWAQTNLEEDIVLLRVSGRPFYWPSSPNAAWRSAPSMYCGKETACIKLFEGASYSVVPSRLKSHYLRYRGQEVIWQSDSVHMTVMVAKTPLSLAAFVTDASHHSNWRLTTQLISLPTSASSKPFSRVTLQLPCWDKAATRLQVTSPTPAEAEVSAVINGT</sequence>
<dbReference type="Proteomes" id="UP000008181">
    <property type="component" value="Chromosome 4"/>
</dbReference>
<accession>G2RC69</accession>
<proteinExistence type="predicted"/>
<evidence type="ECO:0000313" key="2">
    <source>
        <dbReference type="Proteomes" id="UP000008181"/>
    </source>
</evidence>
<reference evidence="1 2" key="1">
    <citation type="journal article" date="2011" name="Nat. Biotechnol.">
        <title>Comparative genomic analysis of the thermophilic biomass-degrading fungi Myceliophthora thermophila and Thielavia terrestris.</title>
        <authorList>
            <person name="Berka R.M."/>
            <person name="Grigoriev I.V."/>
            <person name="Otillar R."/>
            <person name="Salamov A."/>
            <person name="Grimwood J."/>
            <person name="Reid I."/>
            <person name="Ishmael N."/>
            <person name="John T."/>
            <person name="Darmond C."/>
            <person name="Moisan M.-C."/>
            <person name="Henrissat B."/>
            <person name="Coutinho P.M."/>
            <person name="Lombard V."/>
            <person name="Natvig D.O."/>
            <person name="Lindquist E."/>
            <person name="Schmutz J."/>
            <person name="Lucas S."/>
            <person name="Harris P."/>
            <person name="Powlowski J."/>
            <person name="Bellemare A."/>
            <person name="Taylor D."/>
            <person name="Butler G."/>
            <person name="de Vries R.P."/>
            <person name="Allijn I.E."/>
            <person name="van den Brink J."/>
            <person name="Ushinsky S."/>
            <person name="Storms R."/>
            <person name="Powell A.J."/>
            <person name="Paulsen I.T."/>
            <person name="Elbourne L.D.H."/>
            <person name="Baker S.E."/>
            <person name="Magnuson J."/>
            <person name="LaBoissiere S."/>
            <person name="Clutterbuck A.J."/>
            <person name="Martinez D."/>
            <person name="Wogulis M."/>
            <person name="de Leon A.L."/>
            <person name="Rey M.W."/>
            <person name="Tsang A."/>
        </authorList>
    </citation>
    <scope>NUCLEOTIDE SEQUENCE [LARGE SCALE GENOMIC DNA]</scope>
    <source>
        <strain evidence="2">ATCC 38088 / NRRL 8126</strain>
    </source>
</reference>
<evidence type="ECO:0000313" key="1">
    <source>
        <dbReference type="EMBL" id="AEO69390.1"/>
    </source>
</evidence>
<organism evidence="1 2">
    <name type="scientific">Thermothielavioides terrestris (strain ATCC 38088 / NRRL 8126)</name>
    <name type="common">Thielavia terrestris</name>
    <dbReference type="NCBI Taxonomy" id="578455"/>
    <lineage>
        <taxon>Eukaryota</taxon>
        <taxon>Fungi</taxon>
        <taxon>Dikarya</taxon>
        <taxon>Ascomycota</taxon>
        <taxon>Pezizomycotina</taxon>
        <taxon>Sordariomycetes</taxon>
        <taxon>Sordariomycetidae</taxon>
        <taxon>Sordariales</taxon>
        <taxon>Chaetomiaceae</taxon>
        <taxon>Thermothielavioides</taxon>
        <taxon>Thermothielavioides terrestris</taxon>
    </lineage>
</organism>
<dbReference type="RefSeq" id="XP_003655726.1">
    <property type="nucleotide sequence ID" value="XM_003655678.1"/>
</dbReference>
<dbReference type="GeneID" id="11522358"/>
<keyword evidence="2" id="KW-1185">Reference proteome</keyword>
<dbReference type="HOGENOM" id="CLU_1541173_0_0_1"/>
<name>G2RC69_THETT</name>
<dbReference type="KEGG" id="ttt:THITE_2131004"/>
<dbReference type="AlphaFoldDB" id="G2RC69"/>
<gene>
    <name evidence="1" type="ORF">THITE_2131004</name>
</gene>
<protein>
    <submittedName>
        <fullName evidence="1">Uncharacterized protein</fullName>
    </submittedName>
</protein>
<dbReference type="EMBL" id="CP003012">
    <property type="protein sequence ID" value="AEO69390.1"/>
    <property type="molecule type" value="Genomic_DNA"/>
</dbReference>